<dbReference type="GO" id="GO:0005782">
    <property type="term" value="C:peroxisomal matrix"/>
    <property type="evidence" value="ECO:0007669"/>
    <property type="project" value="UniProtKB-SubCell"/>
</dbReference>
<dbReference type="STRING" id="1403190.A0A0F0I535"/>
<organism evidence="6 7">
    <name type="scientific">Aspergillus parasiticus (strain ATCC 56775 / NRRL 5862 / SRRC 143 / SU-1)</name>
    <dbReference type="NCBI Taxonomy" id="1403190"/>
    <lineage>
        <taxon>Eukaryota</taxon>
        <taxon>Fungi</taxon>
        <taxon>Dikarya</taxon>
        <taxon>Ascomycota</taxon>
        <taxon>Pezizomycotina</taxon>
        <taxon>Eurotiomycetes</taxon>
        <taxon>Eurotiomycetidae</taxon>
        <taxon>Eurotiales</taxon>
        <taxon>Aspergillaceae</taxon>
        <taxon>Aspergillus</taxon>
        <taxon>Aspergillus subgen. Circumdati</taxon>
    </lineage>
</organism>
<dbReference type="GO" id="GO:0047617">
    <property type="term" value="F:fatty acyl-CoA hydrolase activity"/>
    <property type="evidence" value="ECO:0007669"/>
    <property type="project" value="InterPro"/>
</dbReference>
<name>A0A0F0I535_ASPPU</name>
<dbReference type="OrthoDB" id="68328at2759"/>
<dbReference type="EMBL" id="JZEE01000593">
    <property type="protein sequence ID" value="KJK62845.1"/>
    <property type="molecule type" value="Genomic_DNA"/>
</dbReference>
<feature type="transmembrane region" description="Helical" evidence="3">
    <location>
        <begin position="97"/>
        <end position="117"/>
    </location>
</feature>
<evidence type="ECO:0000256" key="1">
    <source>
        <dbReference type="ARBA" id="ARBA00006538"/>
    </source>
</evidence>
<dbReference type="InterPro" id="IPR049450">
    <property type="entry name" value="ACOT8-like_C"/>
</dbReference>
<dbReference type="InterPro" id="IPR029069">
    <property type="entry name" value="HotDog_dom_sf"/>
</dbReference>
<dbReference type="CDD" id="cd03445">
    <property type="entry name" value="Thioesterase_II_repeat2"/>
    <property type="match status" value="1"/>
</dbReference>
<proteinExistence type="inferred from homology"/>
<dbReference type="SUPFAM" id="SSF54637">
    <property type="entry name" value="Thioesterase/thiol ester dehydrase-isomerase"/>
    <property type="match status" value="2"/>
</dbReference>
<feature type="domain" description="Acyl-CoA thioesterase-like C-terminal" evidence="5">
    <location>
        <begin position="354"/>
        <end position="535"/>
    </location>
</feature>
<evidence type="ECO:0000313" key="6">
    <source>
        <dbReference type="EMBL" id="KJK62845.1"/>
    </source>
</evidence>
<reference evidence="6 7" key="1">
    <citation type="submission" date="2015-02" db="EMBL/GenBank/DDBJ databases">
        <title>Draft genome sequence of Aspergillus parasiticus SU-1.</title>
        <authorList>
            <person name="Yu J."/>
            <person name="Fedorova N."/>
            <person name="Yin Y."/>
            <person name="Losada L."/>
            <person name="Zafar N."/>
            <person name="Taujale R."/>
            <person name="Ehrlich K.C."/>
            <person name="Bhatnagar D."/>
            <person name="Cleveland T.E."/>
            <person name="Bennett J.W."/>
            <person name="Nierman W.C."/>
        </authorList>
    </citation>
    <scope>NUCLEOTIDE SEQUENCE [LARGE SCALE GENOMIC DNA]</scope>
    <source>
        <strain evidence="7">ATCC 56775 / NRRL 5862 / SRRC 143 / SU-1</strain>
    </source>
</reference>
<sequence>MDSPQYQELGLVSQEQQPIDQETVRATWKFLAGLSSNLTLVGFLVMPLAFEGAKDDSLGDKTGTAVAALALIGNAYLLSLILFCAQYRKRTYLIHSVFLPCLFSNLLGLLNVVLNILCRKLLPIGRLETVGMVFASIFAVLYALCALWAYGRGIADEIRVDDADRTMIPLTEEEMQRQQLLRLLQENQGKKKSSAKVMQKTFRPTWIIMRRDDGDVFTNTRPLWHPPGARGIYGGAAIAQSLAAAMRTVPSEFAVHSMHCYFVLAGDSEIPILYHVERVRDGRSFITRTVQARQRGRPIFTTTLSFSRANSGGKKKLEHATSMPDVTLPDDSSADVKRRLYNAGGGPFESHKLGTVNRDSSKPEDKRIRRCMRARGNISEAGGHHAHLSALAYVTDSYFIGTVSRVHDIPRFASPAELKAVLNALKNPSDLDDDEISRAFKELKEEEAAELRRRLEGALSKAEDPKNKHKHKEVGMMVSLDHSIYFHNPWAFRADEWMVTEMESPWAGEGRGLVLQNIWSKDGTLIATCTQEGVVRLKQDEPPRSKI</sequence>
<comment type="similarity">
    <text evidence="1">Belongs to the C/M/P thioester hydrolase family.</text>
</comment>
<protein>
    <submittedName>
        <fullName evidence="6">Acyl-CoA thioesterase II</fullName>
    </submittedName>
</protein>
<dbReference type="PANTHER" id="PTHR11066">
    <property type="entry name" value="ACYL-COA THIOESTERASE"/>
    <property type="match status" value="1"/>
</dbReference>
<keyword evidence="3" id="KW-0472">Membrane</keyword>
<dbReference type="CDD" id="cd03444">
    <property type="entry name" value="Thioesterase_II_repeat1"/>
    <property type="match status" value="1"/>
</dbReference>
<feature type="domain" description="Acyl-CoA thioesterase-like N-terminal HotDog" evidence="4">
    <location>
        <begin position="222"/>
        <end position="306"/>
    </location>
</feature>
<gene>
    <name evidence="6" type="ORF">P875_00034284</name>
</gene>
<dbReference type="GO" id="GO:0006637">
    <property type="term" value="P:acyl-CoA metabolic process"/>
    <property type="evidence" value="ECO:0007669"/>
    <property type="project" value="InterPro"/>
</dbReference>
<dbReference type="InterPro" id="IPR003703">
    <property type="entry name" value="Acyl_CoA_thio"/>
</dbReference>
<dbReference type="Proteomes" id="UP000033540">
    <property type="component" value="Unassembled WGS sequence"/>
</dbReference>
<feature type="transmembrane region" description="Helical" evidence="3">
    <location>
        <begin position="62"/>
        <end position="85"/>
    </location>
</feature>
<dbReference type="Pfam" id="PF20789">
    <property type="entry name" value="4HBT_3C"/>
    <property type="match status" value="1"/>
</dbReference>
<evidence type="ECO:0000313" key="7">
    <source>
        <dbReference type="Proteomes" id="UP000033540"/>
    </source>
</evidence>
<evidence type="ECO:0000259" key="5">
    <source>
        <dbReference type="Pfam" id="PF20789"/>
    </source>
</evidence>
<keyword evidence="3" id="KW-1133">Transmembrane helix</keyword>
<dbReference type="InterPro" id="IPR042171">
    <property type="entry name" value="Acyl-CoA_hotdog"/>
</dbReference>
<dbReference type="AlphaFoldDB" id="A0A0F0I535"/>
<dbReference type="InterPro" id="IPR049449">
    <property type="entry name" value="TesB_ACOT8-like_N"/>
</dbReference>
<comment type="caution">
    <text evidence="6">The sequence shown here is derived from an EMBL/GenBank/DDBJ whole genome shotgun (WGS) entry which is preliminary data.</text>
</comment>
<accession>A0A0F0I535</accession>
<keyword evidence="2" id="KW-0378">Hydrolase</keyword>
<dbReference type="Gene3D" id="2.40.160.210">
    <property type="entry name" value="Acyl-CoA thioesterase, double hotdog domain"/>
    <property type="match status" value="1"/>
</dbReference>
<evidence type="ECO:0000259" key="4">
    <source>
        <dbReference type="Pfam" id="PF13622"/>
    </source>
</evidence>
<dbReference type="Pfam" id="PF13622">
    <property type="entry name" value="4HBT_3"/>
    <property type="match status" value="1"/>
</dbReference>
<feature type="transmembrane region" description="Helical" evidence="3">
    <location>
        <begin position="30"/>
        <end position="50"/>
    </location>
</feature>
<dbReference type="PANTHER" id="PTHR11066:SF34">
    <property type="entry name" value="ACYL-COENZYME A THIOESTERASE 8"/>
    <property type="match status" value="1"/>
</dbReference>
<evidence type="ECO:0000256" key="2">
    <source>
        <dbReference type="ARBA" id="ARBA00022801"/>
    </source>
</evidence>
<dbReference type="GO" id="GO:0009062">
    <property type="term" value="P:fatty acid catabolic process"/>
    <property type="evidence" value="ECO:0007669"/>
    <property type="project" value="TreeGrafter"/>
</dbReference>
<keyword evidence="3" id="KW-0812">Transmembrane</keyword>
<feature type="transmembrane region" description="Helical" evidence="3">
    <location>
        <begin position="129"/>
        <end position="150"/>
    </location>
</feature>
<evidence type="ECO:0000256" key="3">
    <source>
        <dbReference type="SAM" id="Phobius"/>
    </source>
</evidence>
<dbReference type="FunFam" id="3.10.129.10:FF:000074">
    <property type="entry name" value="Acyl-CoA thioesterase II"/>
    <property type="match status" value="1"/>
</dbReference>